<dbReference type="Pfam" id="PF26146">
    <property type="entry name" value="PI-PLC_X"/>
    <property type="match status" value="1"/>
</dbReference>
<evidence type="ECO:0000313" key="2">
    <source>
        <dbReference type="EMBL" id="KAF2725297.1"/>
    </source>
</evidence>
<dbReference type="PANTHER" id="PTHR13593">
    <property type="match status" value="1"/>
</dbReference>
<proteinExistence type="predicted"/>
<dbReference type="EMBL" id="MU003768">
    <property type="protein sequence ID" value="KAF2725297.1"/>
    <property type="molecule type" value="Genomic_DNA"/>
</dbReference>
<sequence length="389" mass="41008">MSAYFLKSLFLLPTLLRATLAQSTTATSASTTATSASTTATSASTTATSASTTATSSASIACNNSPDLCSQQYNRITHLGAHDSPFLNPDGSQSAGNQKYNTTIQLSAGVRLLSGQVHYVSQSSSWHMCHTSCDLLDAGTLSDWLGEIKAWMDDNPNEVVTVLLVNADDATAQQLADQYESAGITGYVYTPPTSGTAFTNWPTLDQMISNGTRLVSFVPALSSNTAAPYLMDEWTYIFENPYDVTSSTGFSCNADRPSSVQNNAASAIQQGMMPFMNHFLYAEQFFGNVPNVTYTPVTNAPGNTTGNLGLAAATCESQWGRKPTFILVDYFNVGPAIATVDRLNSVSSAVGRQSVSTTTPSASSGVGRVSTSLVVPALAITAVVFLIMG</sequence>
<dbReference type="AlphaFoldDB" id="A0A9P4QDL2"/>
<evidence type="ECO:0000313" key="3">
    <source>
        <dbReference type="Proteomes" id="UP000799441"/>
    </source>
</evidence>
<organism evidence="2 3">
    <name type="scientific">Polychaeton citri CBS 116435</name>
    <dbReference type="NCBI Taxonomy" id="1314669"/>
    <lineage>
        <taxon>Eukaryota</taxon>
        <taxon>Fungi</taxon>
        <taxon>Dikarya</taxon>
        <taxon>Ascomycota</taxon>
        <taxon>Pezizomycotina</taxon>
        <taxon>Dothideomycetes</taxon>
        <taxon>Dothideomycetidae</taxon>
        <taxon>Capnodiales</taxon>
        <taxon>Capnodiaceae</taxon>
        <taxon>Polychaeton</taxon>
    </lineage>
</organism>
<dbReference type="InterPro" id="IPR051057">
    <property type="entry name" value="PI-PLC_domain"/>
</dbReference>
<reference evidence="2" key="1">
    <citation type="journal article" date="2020" name="Stud. Mycol.">
        <title>101 Dothideomycetes genomes: a test case for predicting lifestyles and emergence of pathogens.</title>
        <authorList>
            <person name="Haridas S."/>
            <person name="Albert R."/>
            <person name="Binder M."/>
            <person name="Bloem J."/>
            <person name="Labutti K."/>
            <person name="Salamov A."/>
            <person name="Andreopoulos B."/>
            <person name="Baker S."/>
            <person name="Barry K."/>
            <person name="Bills G."/>
            <person name="Bluhm B."/>
            <person name="Cannon C."/>
            <person name="Castanera R."/>
            <person name="Culley D."/>
            <person name="Daum C."/>
            <person name="Ezra D."/>
            <person name="Gonzalez J."/>
            <person name="Henrissat B."/>
            <person name="Kuo A."/>
            <person name="Liang C."/>
            <person name="Lipzen A."/>
            <person name="Lutzoni F."/>
            <person name="Magnuson J."/>
            <person name="Mondo S."/>
            <person name="Nolan M."/>
            <person name="Ohm R."/>
            <person name="Pangilinan J."/>
            <person name="Park H.-J."/>
            <person name="Ramirez L."/>
            <person name="Alfaro M."/>
            <person name="Sun H."/>
            <person name="Tritt A."/>
            <person name="Yoshinaga Y."/>
            <person name="Zwiers L.-H."/>
            <person name="Turgeon B."/>
            <person name="Goodwin S."/>
            <person name="Spatafora J."/>
            <person name="Crous P."/>
            <person name="Grigoriev I."/>
        </authorList>
    </citation>
    <scope>NUCLEOTIDE SEQUENCE</scope>
    <source>
        <strain evidence="2">CBS 116435</strain>
    </source>
</reference>
<accession>A0A9P4QDL2</accession>
<protein>
    <submittedName>
        <fullName evidence="2">PLC-like phosphodiesterase</fullName>
    </submittedName>
</protein>
<dbReference type="GO" id="GO:0006629">
    <property type="term" value="P:lipid metabolic process"/>
    <property type="evidence" value="ECO:0007669"/>
    <property type="project" value="InterPro"/>
</dbReference>
<name>A0A9P4QDL2_9PEZI</name>
<dbReference type="OrthoDB" id="7984201at2759"/>
<comment type="caution">
    <text evidence="2">The sequence shown here is derived from an EMBL/GenBank/DDBJ whole genome shotgun (WGS) entry which is preliminary data.</text>
</comment>
<dbReference type="InterPro" id="IPR017946">
    <property type="entry name" value="PLC-like_Pdiesterase_TIM-brl"/>
</dbReference>
<dbReference type="SUPFAM" id="SSF51695">
    <property type="entry name" value="PLC-like phosphodiesterases"/>
    <property type="match status" value="1"/>
</dbReference>
<dbReference type="Proteomes" id="UP000799441">
    <property type="component" value="Unassembled WGS sequence"/>
</dbReference>
<feature type="chain" id="PRO_5040289603" evidence="1">
    <location>
        <begin position="22"/>
        <end position="389"/>
    </location>
</feature>
<dbReference type="Gene3D" id="3.20.20.190">
    <property type="entry name" value="Phosphatidylinositol (PI) phosphodiesterase"/>
    <property type="match status" value="1"/>
</dbReference>
<evidence type="ECO:0000256" key="1">
    <source>
        <dbReference type="SAM" id="SignalP"/>
    </source>
</evidence>
<dbReference type="PANTHER" id="PTHR13593:SF80">
    <property type="entry name" value="PLC-LIKE PHOSPHODIESTERASE"/>
    <property type="match status" value="1"/>
</dbReference>
<keyword evidence="1" id="KW-0732">Signal</keyword>
<gene>
    <name evidence="2" type="ORF">K431DRAFT_216076</name>
</gene>
<dbReference type="GO" id="GO:0008081">
    <property type="term" value="F:phosphoric diester hydrolase activity"/>
    <property type="evidence" value="ECO:0007669"/>
    <property type="project" value="InterPro"/>
</dbReference>
<keyword evidence="3" id="KW-1185">Reference proteome</keyword>
<feature type="signal peptide" evidence="1">
    <location>
        <begin position="1"/>
        <end position="21"/>
    </location>
</feature>